<keyword evidence="2" id="KW-0004">4Fe-4S</keyword>
<dbReference type="InterPro" id="IPR001949">
    <property type="entry name" value="NADH-UbQ_OxRdtase_51kDa_CS"/>
</dbReference>
<keyword evidence="8" id="KW-1185">Reference proteome</keyword>
<dbReference type="AlphaFoldDB" id="A0A931FAP7"/>
<dbReference type="PANTHER" id="PTHR43578">
    <property type="entry name" value="NADH-QUINONE OXIDOREDUCTASE SUBUNIT F"/>
    <property type="match status" value="1"/>
</dbReference>
<evidence type="ECO:0000256" key="3">
    <source>
        <dbReference type="ARBA" id="ARBA00022723"/>
    </source>
</evidence>
<dbReference type="Gene3D" id="3.10.20.600">
    <property type="match status" value="1"/>
</dbReference>
<dbReference type="InterPro" id="IPR037207">
    <property type="entry name" value="Nuop51_4Fe4S-bd_sf"/>
</dbReference>
<accession>A0A931FAP7</accession>
<evidence type="ECO:0000256" key="4">
    <source>
        <dbReference type="ARBA" id="ARBA00023004"/>
    </source>
</evidence>
<dbReference type="SMART" id="SM00928">
    <property type="entry name" value="NADH_4Fe-4S"/>
    <property type="match status" value="1"/>
</dbReference>
<dbReference type="GO" id="GO:0010181">
    <property type="term" value="F:FMN binding"/>
    <property type="evidence" value="ECO:0007669"/>
    <property type="project" value="InterPro"/>
</dbReference>
<sequence>MGPPLLKAEEYDFKGLQKALKLRPEGIIDEIKKSGLKGRGGAGFPTGVKWELALAETGEKKYIICNADEGEPGTFKDRYLLEERPLKVLEGILIAARAIGANEGFIYIRGEYTEPIKIFKKTIEEAEKQGVLGDNIFGSDFNFKLTLVRGGGAYVCGDETSLINSIEGKRGISRIKPPYPIQAGLFDRPTVVNNVESLAAAAEIINQGADYYTGLGTKNSRGTKLICLSGDIEKPGVYEVEFGSTTLRDILYELGGGPLKDDSFKFIIPGGLSTAALTIEELDCQYSYEGIEAAGSSLGSGAIIAIGQKHQLLEILQRVGRFYMDETCGTCFPCREGNRHIDYIFKKHHNGKFYQEDVDILADIGKAISGAARCGLGQTSLSLARSLFYKFPEELIIGGGQR</sequence>
<organism evidence="7 8">
    <name type="scientific">Halonatronomonas betaini</name>
    <dbReference type="NCBI Taxonomy" id="2778430"/>
    <lineage>
        <taxon>Bacteria</taxon>
        <taxon>Bacillati</taxon>
        <taxon>Bacillota</taxon>
        <taxon>Clostridia</taxon>
        <taxon>Halanaerobiales</taxon>
        <taxon>Halarsenatibacteraceae</taxon>
        <taxon>Halonatronomonas</taxon>
    </lineage>
</organism>
<feature type="domain" description="NADH-ubiquinone oxidoreductase 51kDa subunit iron-sulphur binding" evidence="6">
    <location>
        <begin position="313"/>
        <end position="358"/>
    </location>
</feature>
<dbReference type="GO" id="GO:0008137">
    <property type="term" value="F:NADH dehydrogenase (ubiquinone) activity"/>
    <property type="evidence" value="ECO:0007669"/>
    <property type="project" value="InterPro"/>
</dbReference>
<comment type="similarity">
    <text evidence="1">Belongs to the complex I 51 kDa subunit family.</text>
</comment>
<evidence type="ECO:0000256" key="2">
    <source>
        <dbReference type="ARBA" id="ARBA00022485"/>
    </source>
</evidence>
<dbReference type="Pfam" id="PF10589">
    <property type="entry name" value="NADH_4Fe-4S"/>
    <property type="match status" value="1"/>
</dbReference>
<dbReference type="FunFam" id="3.40.50.11540:FF:000001">
    <property type="entry name" value="NADH dehydrogenase [ubiquinone] flavoprotein 1, mitochondrial"/>
    <property type="match status" value="1"/>
</dbReference>
<dbReference type="InterPro" id="IPR019575">
    <property type="entry name" value="Nuop51_4Fe4S-bd"/>
</dbReference>
<dbReference type="GO" id="GO:0046872">
    <property type="term" value="F:metal ion binding"/>
    <property type="evidence" value="ECO:0007669"/>
    <property type="project" value="UniProtKB-KW"/>
</dbReference>
<reference evidence="7" key="1">
    <citation type="submission" date="2020-11" db="EMBL/GenBank/DDBJ databases">
        <title>Halonatronomonas betainensis gen. nov., sp. nov. a novel haloalkaliphilic representative of the family Halanaerobiacae capable of betaine degradation.</title>
        <authorList>
            <person name="Boltyanskaya Y."/>
            <person name="Kevbrin V."/>
            <person name="Detkova E."/>
            <person name="Grouzdev D.S."/>
            <person name="Koziaeva V."/>
            <person name="Zhilina T."/>
        </authorList>
    </citation>
    <scope>NUCLEOTIDE SEQUENCE</scope>
    <source>
        <strain evidence="7">Z-7014</strain>
    </source>
</reference>
<keyword evidence="3" id="KW-0479">Metal-binding</keyword>
<gene>
    <name evidence="7" type="ORF">I0Q91_12120</name>
</gene>
<dbReference type="Gene3D" id="1.20.1440.230">
    <property type="entry name" value="NADH-ubiquinone oxidoreductase 51kDa subunit, iron-sulphur binding domain"/>
    <property type="match status" value="1"/>
</dbReference>
<evidence type="ECO:0000313" key="8">
    <source>
        <dbReference type="Proteomes" id="UP000621436"/>
    </source>
</evidence>
<dbReference type="SUPFAM" id="SSF142984">
    <property type="entry name" value="Nqo1 middle domain-like"/>
    <property type="match status" value="1"/>
</dbReference>
<protein>
    <submittedName>
        <fullName evidence="7">SLBB domain-containing protein</fullName>
    </submittedName>
</protein>
<keyword evidence="4" id="KW-0408">Iron</keyword>
<dbReference type="Gene3D" id="3.40.50.11540">
    <property type="entry name" value="NADH-ubiquinone oxidoreductase 51kDa subunit"/>
    <property type="match status" value="1"/>
</dbReference>
<dbReference type="SUPFAM" id="SSF142019">
    <property type="entry name" value="Nqo1 FMN-binding domain-like"/>
    <property type="match status" value="1"/>
</dbReference>
<dbReference type="PANTHER" id="PTHR43578:SF3">
    <property type="entry name" value="NADH-QUINONE OXIDOREDUCTASE SUBUNIT F"/>
    <property type="match status" value="1"/>
</dbReference>
<name>A0A931FAP7_9FIRM</name>
<evidence type="ECO:0000256" key="5">
    <source>
        <dbReference type="ARBA" id="ARBA00023014"/>
    </source>
</evidence>
<evidence type="ECO:0000256" key="1">
    <source>
        <dbReference type="ARBA" id="ARBA00007523"/>
    </source>
</evidence>
<proteinExistence type="inferred from homology"/>
<dbReference type="InterPro" id="IPR011538">
    <property type="entry name" value="Nuo51_FMN-bd"/>
</dbReference>
<dbReference type="EMBL" id="JADPIE010000007">
    <property type="protein sequence ID" value="MBF8437834.1"/>
    <property type="molecule type" value="Genomic_DNA"/>
</dbReference>
<dbReference type="Pfam" id="PF01512">
    <property type="entry name" value="Complex1_51K"/>
    <property type="match status" value="1"/>
</dbReference>
<evidence type="ECO:0000259" key="6">
    <source>
        <dbReference type="SMART" id="SM00928"/>
    </source>
</evidence>
<keyword evidence="5" id="KW-0411">Iron-sulfur</keyword>
<dbReference type="PROSITE" id="PS00645">
    <property type="entry name" value="COMPLEX1_51K_2"/>
    <property type="match status" value="1"/>
</dbReference>
<dbReference type="Proteomes" id="UP000621436">
    <property type="component" value="Unassembled WGS sequence"/>
</dbReference>
<comment type="caution">
    <text evidence="7">The sequence shown here is derived from an EMBL/GenBank/DDBJ whole genome shotgun (WGS) entry which is preliminary data.</text>
</comment>
<dbReference type="GO" id="GO:0051539">
    <property type="term" value="F:4 iron, 4 sulfur cluster binding"/>
    <property type="evidence" value="ECO:0007669"/>
    <property type="project" value="UniProtKB-KW"/>
</dbReference>
<dbReference type="SUPFAM" id="SSF140490">
    <property type="entry name" value="Nqo1C-terminal domain-like"/>
    <property type="match status" value="1"/>
</dbReference>
<dbReference type="InterPro" id="IPR037225">
    <property type="entry name" value="Nuo51_FMN-bd_sf"/>
</dbReference>
<evidence type="ECO:0000313" key="7">
    <source>
        <dbReference type="EMBL" id="MBF8437834.1"/>
    </source>
</evidence>